<gene>
    <name evidence="1" type="ORF">OCBIM_22006226mg</name>
</gene>
<sequence>MKHWVKGRSVPVKMVKWTTTGGEVRALRMTVIPLRLDRLLQCSVSGSFDGYLGMVELDRQCKMKAGVMVGQTLEETSSDEVLVVAANFSWETEDLQRTNCGTVRK</sequence>
<organism evidence="1">
    <name type="scientific">Octopus bimaculoides</name>
    <name type="common">California two-spotted octopus</name>
    <dbReference type="NCBI Taxonomy" id="37653"/>
    <lineage>
        <taxon>Eukaryota</taxon>
        <taxon>Metazoa</taxon>
        <taxon>Spiralia</taxon>
        <taxon>Lophotrochozoa</taxon>
        <taxon>Mollusca</taxon>
        <taxon>Cephalopoda</taxon>
        <taxon>Coleoidea</taxon>
        <taxon>Octopodiformes</taxon>
        <taxon>Octopoda</taxon>
        <taxon>Incirrata</taxon>
        <taxon>Octopodidae</taxon>
        <taxon>Octopus</taxon>
    </lineage>
</organism>
<accession>A0A0L8FX32</accession>
<protein>
    <submittedName>
        <fullName evidence="1">Uncharacterized protein</fullName>
    </submittedName>
</protein>
<proteinExistence type="predicted"/>
<reference evidence="1" key="1">
    <citation type="submission" date="2015-07" db="EMBL/GenBank/DDBJ databases">
        <title>MeaNS - Measles Nucleotide Surveillance Program.</title>
        <authorList>
            <person name="Tran T."/>
            <person name="Druce J."/>
        </authorList>
    </citation>
    <scope>NUCLEOTIDE SEQUENCE</scope>
    <source>
        <strain evidence="1">UCB-OBI-ISO-001</strain>
        <tissue evidence="1">Gonad</tissue>
    </source>
</reference>
<dbReference type="EMBL" id="KQ425846">
    <property type="protein sequence ID" value="KOF68945.1"/>
    <property type="molecule type" value="Genomic_DNA"/>
</dbReference>
<evidence type="ECO:0000313" key="1">
    <source>
        <dbReference type="EMBL" id="KOF68945.1"/>
    </source>
</evidence>
<name>A0A0L8FX32_OCTBM</name>
<dbReference type="AlphaFoldDB" id="A0A0L8FX32"/>